<feature type="chain" id="PRO_5042180696" evidence="1">
    <location>
        <begin position="20"/>
        <end position="237"/>
    </location>
</feature>
<sequence length="237" mass="27220">MYKKLLVALLLSFPLVSNAGFFNSTSQDSIKIFKDYPFDMHKQDFLTKFPQFGRCQFNSSTQICAPQGYEKLYDIPFNIVILLDKNRTNAIRLKPEEYSIGRADFWGLFRGLIKSGFFLYQVKDENGSGNAFNDIAEGMVTGQKINTISPKLDILESHQSTKQTLYYVEENKLNSILLGKNNKFSSPEDIMNRLPKDTRFIEMEVDSLEGESYYITLIISIPKLQVSKVDDRPAEKF</sequence>
<dbReference type="EMBL" id="QJPJ01000005">
    <property type="protein sequence ID" value="PXZ39517.1"/>
    <property type="molecule type" value="Genomic_DNA"/>
</dbReference>
<comment type="caution">
    <text evidence="2">The sequence shown here is derived from an EMBL/GenBank/DDBJ whole genome shotgun (WGS) entry which is preliminary data.</text>
</comment>
<feature type="signal peptide" evidence="1">
    <location>
        <begin position="1"/>
        <end position="19"/>
    </location>
</feature>
<protein>
    <submittedName>
        <fullName evidence="2">Uncharacterized protein</fullName>
    </submittedName>
</protein>
<evidence type="ECO:0000313" key="3">
    <source>
        <dbReference type="Proteomes" id="UP000247594"/>
    </source>
</evidence>
<dbReference type="Proteomes" id="UP000247594">
    <property type="component" value="Unassembled WGS sequence"/>
</dbReference>
<accession>A0AAE5TIH9</accession>
<keyword evidence="1" id="KW-0732">Signal</keyword>
<evidence type="ECO:0000256" key="1">
    <source>
        <dbReference type="SAM" id="SignalP"/>
    </source>
</evidence>
<organism evidence="2 3">
    <name type="scientific">Avibacterium paragallinarum</name>
    <name type="common">Haemophilus gallinarum</name>
    <dbReference type="NCBI Taxonomy" id="728"/>
    <lineage>
        <taxon>Bacteria</taxon>
        <taxon>Pseudomonadati</taxon>
        <taxon>Pseudomonadota</taxon>
        <taxon>Gammaproteobacteria</taxon>
        <taxon>Pasteurellales</taxon>
        <taxon>Pasteurellaceae</taxon>
        <taxon>Avibacterium</taxon>
    </lineage>
</organism>
<gene>
    <name evidence="2" type="ORF">DM482_04175</name>
</gene>
<evidence type="ECO:0000313" key="2">
    <source>
        <dbReference type="EMBL" id="PXZ39517.1"/>
    </source>
</evidence>
<name>A0AAE5TIH9_AVIPA</name>
<dbReference type="AlphaFoldDB" id="A0AAE5TIH9"/>
<reference evidence="2 3" key="1">
    <citation type="submission" date="2018-06" db="EMBL/GenBank/DDBJ databases">
        <authorList>
            <person name="Teymurazov M."/>
            <person name="Kislichkina A."/>
            <person name="Abaymova A."/>
            <person name="Mukhina T."/>
            <person name="Mayskaya N."/>
            <person name="Svetoch E."/>
            <person name="Bogun A."/>
        </authorList>
    </citation>
    <scope>NUCLEOTIDE SEQUENCE [LARGE SCALE GENOMIC DNA]</scope>
    <source>
        <strain evidence="2 3">SCPM-O-B-8406</strain>
    </source>
</reference>
<proteinExistence type="predicted"/>
<dbReference type="RefSeq" id="WP_110478742.1">
    <property type="nucleotide sequence ID" value="NZ_JAZDVC010000001.1"/>
</dbReference>